<gene>
    <name evidence="1" type="ORF">EER27_13360</name>
</gene>
<dbReference type="AlphaFoldDB" id="A0A3M8SNJ9"/>
<organism evidence="1 2">
    <name type="scientific">Montanilutibacter psychrotolerans</name>
    <dbReference type="NCBI Taxonomy" id="1327343"/>
    <lineage>
        <taxon>Bacteria</taxon>
        <taxon>Pseudomonadati</taxon>
        <taxon>Pseudomonadota</taxon>
        <taxon>Gammaproteobacteria</taxon>
        <taxon>Lysobacterales</taxon>
        <taxon>Lysobacteraceae</taxon>
        <taxon>Montanilutibacter</taxon>
    </lineage>
</organism>
<comment type="caution">
    <text evidence="1">The sequence shown here is derived from an EMBL/GenBank/DDBJ whole genome shotgun (WGS) entry which is preliminary data.</text>
</comment>
<evidence type="ECO:0000313" key="1">
    <source>
        <dbReference type="EMBL" id="RNF82887.1"/>
    </source>
</evidence>
<reference evidence="1 2" key="1">
    <citation type="submission" date="2018-11" db="EMBL/GenBank/DDBJ databases">
        <title>Lysobacter cryohumiis sp. nov., isolated from soil in the Tianshan Mountains, Xinjiang, China.</title>
        <authorList>
            <person name="Luo Y."/>
            <person name="Sheng H."/>
        </authorList>
    </citation>
    <scope>NUCLEOTIDE SEQUENCE [LARGE SCALE GENOMIC DNA]</scope>
    <source>
        <strain evidence="1 2">ZS60</strain>
    </source>
</reference>
<dbReference type="Proteomes" id="UP000267049">
    <property type="component" value="Unassembled WGS sequence"/>
</dbReference>
<protein>
    <submittedName>
        <fullName evidence="1">Uncharacterized protein</fullName>
    </submittedName>
</protein>
<dbReference type="EMBL" id="RIBS01000006">
    <property type="protein sequence ID" value="RNF82887.1"/>
    <property type="molecule type" value="Genomic_DNA"/>
</dbReference>
<proteinExistence type="predicted"/>
<sequence>MACGPPPGSRPHTLYPRKRVALAQARAMENDMKRMLNRMLIRMLMIAALLVSANTLATPPGWSDTSTAAATGYCLAKHPYLSLATGAFTSDGYEVVAPPGVVGAVRRNYMYSRTSTTADEGRFNSCAAACKQFGRQYAPTYSGVPLRQQVRWGTGVTLITSGIGDIGALAMRDRDFYLGHDVVAGFWSRGNTWHESDVAQADYCCCQAR</sequence>
<accession>A0A3M8SNJ9</accession>
<name>A0A3M8SNJ9_9GAMM</name>
<keyword evidence="2" id="KW-1185">Reference proteome</keyword>
<evidence type="ECO:0000313" key="2">
    <source>
        <dbReference type="Proteomes" id="UP000267049"/>
    </source>
</evidence>